<reference evidence="2 3" key="1">
    <citation type="journal article" date="2019" name="Sci. Rep.">
        <title>Orb-weaving spider Araneus ventricosus genome elucidates the spidroin gene catalogue.</title>
        <authorList>
            <person name="Kono N."/>
            <person name="Nakamura H."/>
            <person name="Ohtoshi R."/>
            <person name="Moran D.A.P."/>
            <person name="Shinohara A."/>
            <person name="Yoshida Y."/>
            <person name="Fujiwara M."/>
            <person name="Mori M."/>
            <person name="Tomita M."/>
            <person name="Arakawa K."/>
        </authorList>
    </citation>
    <scope>NUCLEOTIDE SEQUENCE [LARGE SCALE GENOMIC DNA]</scope>
</reference>
<dbReference type="EMBL" id="BGPR01162513">
    <property type="protein sequence ID" value="GBM01145.1"/>
    <property type="molecule type" value="Genomic_DNA"/>
</dbReference>
<gene>
    <name evidence="2" type="ORF">AVEN_161403_1</name>
</gene>
<feature type="region of interest" description="Disordered" evidence="1">
    <location>
        <begin position="24"/>
        <end position="54"/>
    </location>
</feature>
<evidence type="ECO:0000313" key="2">
    <source>
        <dbReference type="EMBL" id="GBM01145.1"/>
    </source>
</evidence>
<organism evidence="2 3">
    <name type="scientific">Araneus ventricosus</name>
    <name type="common">Orbweaver spider</name>
    <name type="synonym">Epeira ventricosa</name>
    <dbReference type="NCBI Taxonomy" id="182803"/>
    <lineage>
        <taxon>Eukaryota</taxon>
        <taxon>Metazoa</taxon>
        <taxon>Ecdysozoa</taxon>
        <taxon>Arthropoda</taxon>
        <taxon>Chelicerata</taxon>
        <taxon>Arachnida</taxon>
        <taxon>Araneae</taxon>
        <taxon>Araneomorphae</taxon>
        <taxon>Entelegynae</taxon>
        <taxon>Araneoidea</taxon>
        <taxon>Araneidae</taxon>
        <taxon>Araneus</taxon>
    </lineage>
</organism>
<accession>A0A4Y2CCT7</accession>
<dbReference type="Proteomes" id="UP000499080">
    <property type="component" value="Unassembled WGS sequence"/>
</dbReference>
<dbReference type="AlphaFoldDB" id="A0A4Y2CCT7"/>
<dbReference type="OrthoDB" id="2187496at2759"/>
<feature type="compositionally biased region" description="Basic residues" evidence="1">
    <location>
        <begin position="43"/>
        <end position="54"/>
    </location>
</feature>
<name>A0A4Y2CCT7_ARAVE</name>
<proteinExistence type="predicted"/>
<comment type="caution">
    <text evidence="2">The sequence shown here is derived from an EMBL/GenBank/DDBJ whole genome shotgun (WGS) entry which is preliminary data.</text>
</comment>
<keyword evidence="3" id="KW-1185">Reference proteome</keyword>
<evidence type="ECO:0000256" key="1">
    <source>
        <dbReference type="SAM" id="MobiDB-lite"/>
    </source>
</evidence>
<sequence>QSTEQISRIPVRTAKAERRLKEMLNQNDLPEENLTPAQQRALHAAKRAAWRQAR</sequence>
<evidence type="ECO:0000313" key="3">
    <source>
        <dbReference type="Proteomes" id="UP000499080"/>
    </source>
</evidence>
<feature type="non-terminal residue" evidence="2">
    <location>
        <position position="1"/>
    </location>
</feature>
<protein>
    <submittedName>
        <fullName evidence="2">Uncharacterized protein</fullName>
    </submittedName>
</protein>